<dbReference type="InterPro" id="IPR034428">
    <property type="entry name" value="ThiH/NoCL/HydG-like"/>
</dbReference>
<feature type="domain" description="Radical SAM core" evidence="7">
    <location>
        <begin position="83"/>
        <end position="315"/>
    </location>
</feature>
<dbReference type="InterPro" id="IPR010722">
    <property type="entry name" value="BATS_dom"/>
</dbReference>
<dbReference type="Proteomes" id="UP000075374">
    <property type="component" value="Unassembled WGS sequence"/>
</dbReference>
<dbReference type="GO" id="GO:0051539">
    <property type="term" value="F:4 iron, 4 sulfur cluster binding"/>
    <property type="evidence" value="ECO:0007669"/>
    <property type="project" value="UniProtKB-KW"/>
</dbReference>
<dbReference type="Gene3D" id="3.20.20.70">
    <property type="entry name" value="Aldolase class I"/>
    <property type="match status" value="1"/>
</dbReference>
<keyword evidence="5" id="KW-0408">Iron</keyword>
<evidence type="ECO:0000313" key="8">
    <source>
        <dbReference type="EMBL" id="KYH28204.1"/>
    </source>
</evidence>
<dbReference type="SFLD" id="SFLDG01060">
    <property type="entry name" value="BATS_domain_containing"/>
    <property type="match status" value="1"/>
</dbReference>
<organism evidence="8 9">
    <name type="scientific">Clostridium colicanis DSM 13634</name>
    <dbReference type="NCBI Taxonomy" id="1121305"/>
    <lineage>
        <taxon>Bacteria</taxon>
        <taxon>Bacillati</taxon>
        <taxon>Bacillota</taxon>
        <taxon>Clostridia</taxon>
        <taxon>Eubacteriales</taxon>
        <taxon>Clostridiaceae</taxon>
        <taxon>Clostridium</taxon>
    </lineage>
</organism>
<evidence type="ECO:0000256" key="5">
    <source>
        <dbReference type="ARBA" id="ARBA00023004"/>
    </source>
</evidence>
<dbReference type="SFLD" id="SFLDF00319">
    <property type="entry name" value="Fe_hydrogenase_maturase_(HydG"/>
    <property type="match status" value="1"/>
</dbReference>
<dbReference type="SMART" id="SM00876">
    <property type="entry name" value="BATS"/>
    <property type="match status" value="1"/>
</dbReference>
<evidence type="ECO:0000256" key="1">
    <source>
        <dbReference type="ARBA" id="ARBA00001966"/>
    </source>
</evidence>
<keyword evidence="3" id="KW-0949">S-adenosyl-L-methionine</keyword>
<dbReference type="NCBIfam" id="TIGR03955">
    <property type="entry name" value="rSAM_HydG"/>
    <property type="match status" value="1"/>
</dbReference>
<name>A0A151AKN5_9CLOT</name>
<comment type="caution">
    <text evidence="8">The sequence shown here is derived from an EMBL/GenBank/DDBJ whole genome shotgun (WGS) entry which is preliminary data.</text>
</comment>
<dbReference type="PROSITE" id="PS51918">
    <property type="entry name" value="RADICAL_SAM"/>
    <property type="match status" value="1"/>
</dbReference>
<evidence type="ECO:0000256" key="4">
    <source>
        <dbReference type="ARBA" id="ARBA00022723"/>
    </source>
</evidence>
<dbReference type="GO" id="GO:0046872">
    <property type="term" value="F:metal ion binding"/>
    <property type="evidence" value="ECO:0007669"/>
    <property type="project" value="UniProtKB-KW"/>
</dbReference>
<comment type="cofactor">
    <cofactor evidence="1">
        <name>[4Fe-4S] cluster</name>
        <dbReference type="ChEBI" id="CHEBI:49883"/>
    </cofactor>
</comment>
<evidence type="ECO:0000256" key="3">
    <source>
        <dbReference type="ARBA" id="ARBA00022691"/>
    </source>
</evidence>
<keyword evidence="9" id="KW-1185">Reference proteome</keyword>
<dbReference type="GO" id="GO:0036355">
    <property type="term" value="F:2-iminoacetate synthase activity"/>
    <property type="evidence" value="ECO:0007669"/>
    <property type="project" value="UniProtKB-EC"/>
</dbReference>
<dbReference type="PANTHER" id="PTHR43583:SF2">
    <property type="entry name" value="THIAZOLE BIOSYNTHESIS PROTEIN"/>
    <property type="match status" value="1"/>
</dbReference>
<keyword evidence="6" id="KW-0411">Iron-sulfur</keyword>
<proteinExistence type="predicted"/>
<reference evidence="8 9" key="1">
    <citation type="submission" date="2016-02" db="EMBL/GenBank/DDBJ databases">
        <title>Genome sequence of Clostridium colicanis DSM 13634.</title>
        <authorList>
            <person name="Poehlein A."/>
            <person name="Daniel R."/>
        </authorList>
    </citation>
    <scope>NUCLEOTIDE SEQUENCE [LARGE SCALE GENOMIC DNA]</scope>
    <source>
        <strain evidence="8 9">DSM 13634</strain>
    </source>
</reference>
<dbReference type="EC" id="4.1.99.19" evidence="8"/>
<sequence length="474" mass="54496">MKCLEETINYGGEDNMFIDQEYIENLLDEAKSATKEDIQKVLDKAKEKKGLSHRDIAILLQTEDEEQIKEIYKIAGDIKKSIYGNRIVMFAPLYVSDYCVNNCVYCGYKKNNKFPRRKLTREEIQQEVKILEKMGHKRLALEAGEDPENCPIDYILDAIDAVYSTQNDNGVIRRINVNIAATTVENYRKLKEAKIGTYILFQETYHKPTYDRMHPNSIKGDYEYHLTAFDRAMEAGIDDVGGGVLFGLADPKFEVLGLMIHNEHLEEKYGVGFHTISFPRLRKAEGNDLNKFPYLVSDDMFKKIVAITRIAVPFTGIIMSTRESAEMRRELLKYGVSQISAGSSTGVGGYKERENGQKDVDQFELADHRTPIEVLKELISDKYIPSYCTACYRKGRTGDRFMSLAKTGQIQNVCTPNALMTLMEFLMDYSDEELYEKGEALIKEELEKIEREDVRNLVRKNIERIKNGERDLYL</sequence>
<accession>A0A151AKN5</accession>
<dbReference type="InterPro" id="IPR024007">
    <property type="entry name" value="FeFe-hyd_mat_HydG"/>
</dbReference>
<evidence type="ECO:0000313" key="9">
    <source>
        <dbReference type="Proteomes" id="UP000075374"/>
    </source>
</evidence>
<dbReference type="PANTHER" id="PTHR43583">
    <property type="entry name" value="2-IMINOACETATE SYNTHASE"/>
    <property type="match status" value="1"/>
</dbReference>
<dbReference type="SUPFAM" id="SSF102114">
    <property type="entry name" value="Radical SAM enzymes"/>
    <property type="match status" value="1"/>
</dbReference>
<dbReference type="InterPro" id="IPR013785">
    <property type="entry name" value="Aldolase_TIM"/>
</dbReference>
<protein>
    <submittedName>
        <fullName evidence="8">2-iminoacetate synthase</fullName>
        <ecNumber evidence="8">4.1.99.19</ecNumber>
    </submittedName>
</protein>
<keyword evidence="2" id="KW-0004">4Fe-4S</keyword>
<evidence type="ECO:0000259" key="7">
    <source>
        <dbReference type="PROSITE" id="PS51918"/>
    </source>
</evidence>
<dbReference type="EMBL" id="LTBB01000012">
    <property type="protein sequence ID" value="KYH28204.1"/>
    <property type="molecule type" value="Genomic_DNA"/>
</dbReference>
<keyword evidence="8" id="KW-0456">Lyase</keyword>
<dbReference type="SFLD" id="SFLDG01081">
    <property type="entry name" value="cleavage_of_the_Ca-Cb_bond_in"/>
    <property type="match status" value="1"/>
</dbReference>
<dbReference type="PATRIC" id="fig|1121305.3.peg.2158"/>
<dbReference type="Pfam" id="PF04055">
    <property type="entry name" value="Radical_SAM"/>
    <property type="match status" value="1"/>
</dbReference>
<dbReference type="STRING" id="1121305.CLCOL_21570"/>
<dbReference type="InterPro" id="IPR058240">
    <property type="entry name" value="rSAM_sf"/>
</dbReference>
<dbReference type="SFLD" id="SFLDS00029">
    <property type="entry name" value="Radical_SAM"/>
    <property type="match status" value="1"/>
</dbReference>
<gene>
    <name evidence="8" type="primary">thiH_3</name>
    <name evidence="8" type="ORF">CLCOL_21570</name>
</gene>
<keyword evidence="4" id="KW-0479">Metal-binding</keyword>
<dbReference type="Pfam" id="PF06968">
    <property type="entry name" value="BATS"/>
    <property type="match status" value="1"/>
</dbReference>
<dbReference type="InterPro" id="IPR007197">
    <property type="entry name" value="rSAM"/>
</dbReference>
<evidence type="ECO:0000256" key="6">
    <source>
        <dbReference type="ARBA" id="ARBA00023014"/>
    </source>
</evidence>
<dbReference type="CDD" id="cd01335">
    <property type="entry name" value="Radical_SAM"/>
    <property type="match status" value="1"/>
</dbReference>
<evidence type="ECO:0000256" key="2">
    <source>
        <dbReference type="ARBA" id="ARBA00022485"/>
    </source>
</evidence>
<dbReference type="AlphaFoldDB" id="A0A151AKN5"/>